<dbReference type="Proteomes" id="UP000587527">
    <property type="component" value="Unassembled WGS sequence"/>
</dbReference>
<dbReference type="EMBL" id="JACHMN010000003">
    <property type="protein sequence ID" value="MBB5872036.1"/>
    <property type="molecule type" value="Genomic_DNA"/>
</dbReference>
<name>A0A841BWZ6_9ACTN</name>
<accession>A0A841BWZ6</accession>
<sequence>MSACEPRGSDPDGSKPVHCTVVVDGPKRFAETDVITARVRFRCGSPGAQPLTLKLRLEKETGEDKWGNSLWSAVSTKTFTLKGKDSVAPELKYAEKAITISCREGVFRTVVDWSRTSRGDKEGDNLISGSVRDPCKKLLDE</sequence>
<dbReference type="AlphaFoldDB" id="A0A841BWZ6"/>
<evidence type="ECO:0000313" key="1">
    <source>
        <dbReference type="EMBL" id="MBB5872036.1"/>
    </source>
</evidence>
<proteinExistence type="predicted"/>
<protein>
    <submittedName>
        <fullName evidence="1">Uncharacterized protein</fullName>
    </submittedName>
</protein>
<keyword evidence="2" id="KW-1185">Reference proteome</keyword>
<evidence type="ECO:0000313" key="2">
    <source>
        <dbReference type="Proteomes" id="UP000587527"/>
    </source>
</evidence>
<organism evidence="1 2">
    <name type="scientific">Allocatelliglobosispora scoriae</name>
    <dbReference type="NCBI Taxonomy" id="643052"/>
    <lineage>
        <taxon>Bacteria</taxon>
        <taxon>Bacillati</taxon>
        <taxon>Actinomycetota</taxon>
        <taxon>Actinomycetes</taxon>
        <taxon>Micromonosporales</taxon>
        <taxon>Micromonosporaceae</taxon>
        <taxon>Allocatelliglobosispora</taxon>
    </lineage>
</organism>
<reference evidence="1 2" key="1">
    <citation type="submission" date="2020-08" db="EMBL/GenBank/DDBJ databases">
        <title>Sequencing the genomes of 1000 actinobacteria strains.</title>
        <authorList>
            <person name="Klenk H.-P."/>
        </authorList>
    </citation>
    <scope>NUCLEOTIDE SEQUENCE [LARGE SCALE GENOMIC DNA]</scope>
    <source>
        <strain evidence="1 2">DSM 45362</strain>
    </source>
</reference>
<gene>
    <name evidence="1" type="ORF">F4553_005470</name>
</gene>
<comment type="caution">
    <text evidence="1">The sequence shown here is derived from an EMBL/GenBank/DDBJ whole genome shotgun (WGS) entry which is preliminary data.</text>
</comment>
<dbReference type="RefSeq" id="WP_184841343.1">
    <property type="nucleotide sequence ID" value="NZ_JACHMN010000003.1"/>
</dbReference>